<evidence type="ECO:0000256" key="1">
    <source>
        <dbReference type="SAM" id="MobiDB-lite"/>
    </source>
</evidence>
<evidence type="ECO:0000313" key="4">
    <source>
        <dbReference type="Proteomes" id="UP000036987"/>
    </source>
</evidence>
<reference evidence="4" key="1">
    <citation type="journal article" date="2016" name="Nature">
        <title>The genome of the seagrass Zostera marina reveals angiosperm adaptation to the sea.</title>
        <authorList>
            <person name="Olsen J.L."/>
            <person name="Rouze P."/>
            <person name="Verhelst B."/>
            <person name="Lin Y.-C."/>
            <person name="Bayer T."/>
            <person name="Collen J."/>
            <person name="Dattolo E."/>
            <person name="De Paoli E."/>
            <person name="Dittami S."/>
            <person name="Maumus F."/>
            <person name="Michel G."/>
            <person name="Kersting A."/>
            <person name="Lauritano C."/>
            <person name="Lohaus R."/>
            <person name="Toepel M."/>
            <person name="Tonon T."/>
            <person name="Vanneste K."/>
            <person name="Amirebrahimi M."/>
            <person name="Brakel J."/>
            <person name="Bostroem C."/>
            <person name="Chovatia M."/>
            <person name="Grimwood J."/>
            <person name="Jenkins J.W."/>
            <person name="Jueterbock A."/>
            <person name="Mraz A."/>
            <person name="Stam W.T."/>
            <person name="Tice H."/>
            <person name="Bornberg-Bauer E."/>
            <person name="Green P.J."/>
            <person name="Pearson G.A."/>
            <person name="Procaccini G."/>
            <person name="Duarte C.M."/>
            <person name="Schmutz J."/>
            <person name="Reusch T.B.H."/>
            <person name="Van de Peer Y."/>
        </authorList>
    </citation>
    <scope>NUCLEOTIDE SEQUENCE [LARGE SCALE GENOMIC DNA]</scope>
    <source>
        <strain evidence="4">cv. Finnish</strain>
    </source>
</reference>
<protein>
    <submittedName>
        <fullName evidence="3">LYR family of Fe/S cluster biogenesis protein</fullName>
    </submittedName>
</protein>
<dbReference type="InterPro" id="IPR008011">
    <property type="entry name" value="Complex1_LYR_dom"/>
</dbReference>
<dbReference type="Pfam" id="PF05347">
    <property type="entry name" value="Complex1_LYR"/>
    <property type="match status" value="1"/>
</dbReference>
<dbReference type="CDD" id="cd20267">
    <property type="entry name" value="Complex1_LYR_LYRM7"/>
    <property type="match status" value="1"/>
</dbReference>
<dbReference type="GO" id="GO:0005759">
    <property type="term" value="C:mitochondrial matrix"/>
    <property type="evidence" value="ECO:0000318"/>
    <property type="project" value="GO_Central"/>
</dbReference>
<feature type="region of interest" description="Disordered" evidence="1">
    <location>
        <begin position="151"/>
        <end position="170"/>
    </location>
</feature>
<evidence type="ECO:0000313" key="3">
    <source>
        <dbReference type="EMBL" id="KMZ75094.1"/>
    </source>
</evidence>
<dbReference type="InterPro" id="IPR045298">
    <property type="entry name" value="Complex1_LYR_LYRM7"/>
</dbReference>
<evidence type="ECO:0000259" key="2">
    <source>
        <dbReference type="Pfam" id="PF05347"/>
    </source>
</evidence>
<accession>A0A0K9Q1Q7</accession>
<keyword evidence="4" id="KW-1185">Reference proteome</keyword>
<dbReference type="OrthoDB" id="74240at2759"/>
<comment type="caution">
    <text evidence="3">The sequence shown here is derived from an EMBL/GenBank/DDBJ whole genome shotgun (WGS) entry which is preliminary data.</text>
</comment>
<dbReference type="Proteomes" id="UP000036987">
    <property type="component" value="Unassembled WGS sequence"/>
</dbReference>
<feature type="domain" description="Complex 1 LYR protein" evidence="2">
    <location>
        <begin position="79"/>
        <end position="140"/>
    </location>
</feature>
<sequence length="170" mass="19447">MASKSAAYLPRTVATWRSRAISVTTPSFTSSFDSSKRFLHQGPDTIDELIDRHIVKDKKKSNEEEDAIAAHRRITSSKREAMSLYRDIIRASRFFPWTDSRGVPWRDVLRANARKEFEEARYERDPEIITRLLIGGRDAVQAALDKLVEKHKNMADGDRDGEENNGRGGR</sequence>
<dbReference type="PANTHER" id="PTHR47484">
    <property type="entry name" value="COMPLEX 1 PROTEIN CONTAINING PROTEIN, EXPRESSED"/>
    <property type="match status" value="1"/>
</dbReference>
<dbReference type="AlphaFoldDB" id="A0A0K9Q1Q7"/>
<dbReference type="EMBL" id="LFYR01000216">
    <property type="protein sequence ID" value="KMZ75094.1"/>
    <property type="molecule type" value="Genomic_DNA"/>
</dbReference>
<proteinExistence type="predicted"/>
<dbReference type="PANTHER" id="PTHR47484:SF1">
    <property type="entry name" value="COMPLEX 1 PROTEIN CONTAINING PROTEIN, EXPRESSED"/>
    <property type="match status" value="1"/>
</dbReference>
<gene>
    <name evidence="3" type="ORF">ZOSMA_11G01230</name>
</gene>
<organism evidence="3 4">
    <name type="scientific">Zostera marina</name>
    <name type="common">Eelgrass</name>
    <dbReference type="NCBI Taxonomy" id="29655"/>
    <lineage>
        <taxon>Eukaryota</taxon>
        <taxon>Viridiplantae</taxon>
        <taxon>Streptophyta</taxon>
        <taxon>Embryophyta</taxon>
        <taxon>Tracheophyta</taxon>
        <taxon>Spermatophyta</taxon>
        <taxon>Magnoliopsida</taxon>
        <taxon>Liliopsida</taxon>
        <taxon>Zosteraceae</taxon>
        <taxon>Zostera</taxon>
    </lineage>
</organism>
<dbReference type="OMA" id="EFEEARY"/>
<dbReference type="GO" id="GO:0034551">
    <property type="term" value="P:mitochondrial respiratory chain complex III assembly"/>
    <property type="evidence" value="ECO:0007669"/>
    <property type="project" value="InterPro"/>
</dbReference>
<name>A0A0K9Q1Q7_ZOSMR</name>
<dbReference type="GO" id="GO:0032981">
    <property type="term" value="P:mitochondrial respiratory chain complex I assembly"/>
    <property type="evidence" value="ECO:0000318"/>
    <property type="project" value="GO_Central"/>
</dbReference>